<feature type="compositionally biased region" description="Low complexity" evidence="2">
    <location>
        <begin position="469"/>
        <end position="506"/>
    </location>
</feature>
<dbReference type="EMBL" id="KI669500">
    <property type="protein sequence ID" value="OCF35223.1"/>
    <property type="molecule type" value="Genomic_DNA"/>
</dbReference>
<dbReference type="PANTHER" id="PTHR32268:SF16">
    <property type="entry name" value="SERINE O-SUCCINYLTRANSFERASE"/>
    <property type="match status" value="1"/>
</dbReference>
<evidence type="ECO:0000256" key="2">
    <source>
        <dbReference type="SAM" id="MobiDB-lite"/>
    </source>
</evidence>
<dbReference type="OrthoDB" id="444135at2759"/>
<feature type="compositionally biased region" description="Low complexity" evidence="2">
    <location>
        <begin position="40"/>
        <end position="53"/>
    </location>
</feature>
<dbReference type="GO" id="GO:0005739">
    <property type="term" value="C:mitochondrion"/>
    <property type="evidence" value="ECO:0007669"/>
    <property type="project" value="TreeGrafter"/>
</dbReference>
<dbReference type="Pfam" id="PF00561">
    <property type="entry name" value="Abhydrolase_1"/>
    <property type="match status" value="1"/>
</dbReference>
<evidence type="ECO:0000313" key="5">
    <source>
        <dbReference type="Proteomes" id="UP000092666"/>
    </source>
</evidence>
<evidence type="ECO:0000259" key="3">
    <source>
        <dbReference type="Pfam" id="PF00561"/>
    </source>
</evidence>
<dbReference type="PANTHER" id="PTHR32268">
    <property type="entry name" value="HOMOSERINE O-ACETYLTRANSFERASE"/>
    <property type="match status" value="1"/>
</dbReference>
<dbReference type="GO" id="GO:0009092">
    <property type="term" value="P:homoserine metabolic process"/>
    <property type="evidence" value="ECO:0007669"/>
    <property type="project" value="TreeGrafter"/>
</dbReference>
<organism evidence="4 5">
    <name type="scientific">Kwoniella heveanensis BCC8398</name>
    <dbReference type="NCBI Taxonomy" id="1296120"/>
    <lineage>
        <taxon>Eukaryota</taxon>
        <taxon>Fungi</taxon>
        <taxon>Dikarya</taxon>
        <taxon>Basidiomycota</taxon>
        <taxon>Agaricomycotina</taxon>
        <taxon>Tremellomycetes</taxon>
        <taxon>Tremellales</taxon>
        <taxon>Cryptococcaceae</taxon>
        <taxon>Kwoniella</taxon>
    </lineage>
</organism>
<dbReference type="GO" id="GO:0004414">
    <property type="term" value="F:homoserine O-acetyltransferase activity"/>
    <property type="evidence" value="ECO:0007669"/>
    <property type="project" value="TreeGrafter"/>
</dbReference>
<keyword evidence="5" id="KW-1185">Reference proteome</keyword>
<reference evidence="4 5" key="1">
    <citation type="submission" date="2013-07" db="EMBL/GenBank/DDBJ databases">
        <title>The Genome Sequence of Cryptococcus heveanensis BCC8398.</title>
        <authorList>
            <consortium name="The Broad Institute Genome Sequencing Platform"/>
            <person name="Cuomo C."/>
            <person name="Litvintseva A."/>
            <person name="Chen Y."/>
            <person name="Heitman J."/>
            <person name="Sun S."/>
            <person name="Springer D."/>
            <person name="Dromer F."/>
            <person name="Young S.K."/>
            <person name="Zeng Q."/>
            <person name="Gargeya S."/>
            <person name="Fitzgerald M."/>
            <person name="Abouelleil A."/>
            <person name="Alvarado L."/>
            <person name="Berlin A.M."/>
            <person name="Chapman S.B."/>
            <person name="Dewar J."/>
            <person name="Goldberg J."/>
            <person name="Griggs A."/>
            <person name="Gujja S."/>
            <person name="Hansen M."/>
            <person name="Howarth C."/>
            <person name="Imamovic A."/>
            <person name="Larimer J."/>
            <person name="McCowan C."/>
            <person name="Murphy C."/>
            <person name="Pearson M."/>
            <person name="Priest M."/>
            <person name="Roberts A."/>
            <person name="Saif S."/>
            <person name="Shea T."/>
            <person name="Sykes S."/>
            <person name="Wortman J."/>
            <person name="Nusbaum C."/>
            <person name="Birren B."/>
        </authorList>
    </citation>
    <scope>NUCLEOTIDE SEQUENCE [LARGE SCALE GENOMIC DNA]</scope>
    <source>
        <strain evidence="4 5">BCC8398</strain>
    </source>
</reference>
<dbReference type="SUPFAM" id="SSF53474">
    <property type="entry name" value="alpha/beta-Hydrolases"/>
    <property type="match status" value="1"/>
</dbReference>
<dbReference type="InterPro" id="IPR008220">
    <property type="entry name" value="HAT_MetX-like"/>
</dbReference>
<feature type="compositionally biased region" description="Basic and acidic residues" evidence="2">
    <location>
        <begin position="98"/>
        <end position="108"/>
    </location>
</feature>
<comment type="similarity">
    <text evidence="1">Belongs to the AB hydrolase superfamily. MetX family.</text>
</comment>
<reference evidence="5" key="2">
    <citation type="submission" date="2013-12" db="EMBL/GenBank/DDBJ databases">
        <title>Evolution of pathogenesis and genome organization in the Tremellales.</title>
        <authorList>
            <person name="Cuomo C."/>
            <person name="Litvintseva A."/>
            <person name="Heitman J."/>
            <person name="Chen Y."/>
            <person name="Sun S."/>
            <person name="Springer D."/>
            <person name="Dromer F."/>
            <person name="Young S."/>
            <person name="Zeng Q."/>
            <person name="Chapman S."/>
            <person name="Gujja S."/>
            <person name="Saif S."/>
            <person name="Birren B."/>
        </authorList>
    </citation>
    <scope>NUCLEOTIDE SEQUENCE [LARGE SCALE GENOMIC DNA]</scope>
    <source>
        <strain evidence="5">BCC8398</strain>
    </source>
</reference>
<protein>
    <submittedName>
        <fullName evidence="4">Homoserine O-acetyltransferase</fullName>
    </submittedName>
</protein>
<gene>
    <name evidence="4" type="ORF">I316_03266</name>
</gene>
<feature type="region of interest" description="Disordered" evidence="2">
    <location>
        <begin position="469"/>
        <end position="510"/>
    </location>
</feature>
<proteinExistence type="inferred from homology"/>
<dbReference type="NCBIfam" id="NF001209">
    <property type="entry name" value="PRK00175.1"/>
    <property type="match status" value="1"/>
</dbReference>
<sequence>MPPRASLPRSIQLPSSIGKSPSSIPNWKPPKPHLAAYHPTTTASATASSSSSSIAQQHFIPPVSPQLPPRRKPAFNPGGFGLQSSPKPAPPPTSKFWKGKEREDQVEEIRRRDAEIRRDEERLEGRVAPEDGKEEAEACYVPPPATLHFHSPGPLPLLYSPHALPQFQIAYETWGTLSPSRDNAILLHTGLSASSHVASRGNDVASSTSSKPGWWEDFVGPGKSIDTDKFFVICTNVLGGCFGSTGPSSPYPPGDGETRWATRFPMLSIHDMTRAQFDLLDHLGIEKLYASIGSSMGGMQSLSMAYIAPERVGRVASISASGRSGLNGVGMRYAQRSVLMADPNWNRGFYYDGVPPHNGMKLARQIATITYRSGPEWEQRFGRQMISEQEAQLDENGNPDVPRLSPDFLIETYLDHQGERFCLTYDANSMIYLSKAMDLFDMTAPALTSLAKRFNAAYPDLPPFPFPTDPTSVSISSAKSSSSNGDGSKISTGAAAAAHSPEAVEQAAKETKKKLQRFIPTSKSPHLSDLSQGLQRLKDIPALVLGVQSDVLFPVEQQRELADALKLTGNPNVTYYELGGVWGHDTFLLDVQNVGGAIRGFLH</sequence>
<feature type="compositionally biased region" description="Low complexity" evidence="2">
    <location>
        <begin position="14"/>
        <end position="25"/>
    </location>
</feature>
<dbReference type="InterPro" id="IPR029058">
    <property type="entry name" value="AB_hydrolase_fold"/>
</dbReference>
<dbReference type="HAMAP" id="MF_00296">
    <property type="entry name" value="MetX_acyltransf"/>
    <property type="match status" value="1"/>
</dbReference>
<dbReference type="GO" id="GO:0006535">
    <property type="term" value="P:cysteine biosynthetic process from serine"/>
    <property type="evidence" value="ECO:0007669"/>
    <property type="project" value="TreeGrafter"/>
</dbReference>
<dbReference type="GO" id="GO:0009001">
    <property type="term" value="F:serine O-acetyltransferase activity"/>
    <property type="evidence" value="ECO:0007669"/>
    <property type="project" value="TreeGrafter"/>
</dbReference>
<dbReference type="Gene3D" id="3.40.50.1820">
    <property type="entry name" value="alpha/beta hydrolase"/>
    <property type="match status" value="1"/>
</dbReference>
<feature type="region of interest" description="Disordered" evidence="2">
    <location>
        <begin position="1"/>
        <end position="108"/>
    </location>
</feature>
<dbReference type="STRING" id="1296120.A0A1B9GW17"/>
<keyword evidence="4" id="KW-0808">Transferase</keyword>
<dbReference type="Proteomes" id="UP000092666">
    <property type="component" value="Unassembled WGS sequence"/>
</dbReference>
<dbReference type="GO" id="GO:0009086">
    <property type="term" value="P:methionine biosynthetic process"/>
    <property type="evidence" value="ECO:0007669"/>
    <property type="project" value="TreeGrafter"/>
</dbReference>
<evidence type="ECO:0000313" key="4">
    <source>
        <dbReference type="EMBL" id="OCF35223.1"/>
    </source>
</evidence>
<name>A0A1B9GW17_9TREE</name>
<feature type="domain" description="AB hydrolase-1" evidence="3">
    <location>
        <begin position="184"/>
        <end position="575"/>
    </location>
</feature>
<accession>A0A1B9GW17</accession>
<dbReference type="AlphaFoldDB" id="A0A1B9GW17"/>
<dbReference type="InterPro" id="IPR000073">
    <property type="entry name" value="AB_hydrolase_1"/>
</dbReference>
<evidence type="ECO:0000256" key="1">
    <source>
        <dbReference type="ARBA" id="ARBA00006886"/>
    </source>
</evidence>
<dbReference type="NCBIfam" id="TIGR01392">
    <property type="entry name" value="homoserO_Ac_trn"/>
    <property type="match status" value="1"/>
</dbReference>